<evidence type="ECO:0000313" key="2">
    <source>
        <dbReference type="EMBL" id="ETI69410.1"/>
    </source>
</evidence>
<dbReference type="Gene3D" id="3.40.630.30">
    <property type="match status" value="1"/>
</dbReference>
<dbReference type="PANTHER" id="PTHR43415">
    <property type="entry name" value="SPERMIDINE N(1)-ACETYLTRANSFERASE"/>
    <property type="match status" value="1"/>
</dbReference>
<dbReference type="EMBL" id="ALAN01000054">
    <property type="protein sequence ID" value="ETI69410.1"/>
    <property type="molecule type" value="Genomic_DNA"/>
</dbReference>
<dbReference type="InterPro" id="IPR000182">
    <property type="entry name" value="GNAT_dom"/>
</dbReference>
<comment type="caution">
    <text evidence="2">The sequence shown here is derived from an EMBL/GenBank/DDBJ whole genome shotgun (WGS) entry which is preliminary data.</text>
</comment>
<dbReference type="Pfam" id="PF13302">
    <property type="entry name" value="Acetyltransf_3"/>
    <property type="match status" value="1"/>
</dbReference>
<organism evidence="2 3">
    <name type="scientific">Neobacillus vireti LMG 21834</name>
    <dbReference type="NCBI Taxonomy" id="1131730"/>
    <lineage>
        <taxon>Bacteria</taxon>
        <taxon>Bacillati</taxon>
        <taxon>Bacillota</taxon>
        <taxon>Bacilli</taxon>
        <taxon>Bacillales</taxon>
        <taxon>Bacillaceae</taxon>
        <taxon>Neobacillus</taxon>
    </lineage>
</organism>
<accession>A0AB94IQQ5</accession>
<dbReference type="PROSITE" id="PS51186">
    <property type="entry name" value="GNAT"/>
    <property type="match status" value="1"/>
</dbReference>
<sequence>MEDKILKIDYSNYFWQDDKVRIRAMHPEDWEREYIGQFDTSVRRLLLCSTELPPTITGSKKFAEENADFSSSKGRIMFIIEDFAGKSIGEINLSRIDERNGTFSIGIAIDKENRGMGYGTRAMKILLKYAFLERRLNKFDAYVLEGNDASAKMLKKLGCIQEGVRRQAVYINGKYMDFILFGLTKDEFIENHKEESNL</sequence>
<dbReference type="PANTHER" id="PTHR43415:SF3">
    <property type="entry name" value="GNAT-FAMILY ACETYLTRANSFERASE"/>
    <property type="match status" value="1"/>
</dbReference>
<feature type="domain" description="N-acetyltransferase" evidence="1">
    <location>
        <begin position="20"/>
        <end position="177"/>
    </location>
</feature>
<dbReference type="RefSeq" id="WP_024027710.1">
    <property type="nucleotide sequence ID" value="NZ_ALAN01000054.1"/>
</dbReference>
<keyword evidence="3" id="KW-1185">Reference proteome</keyword>
<dbReference type="InterPro" id="IPR016181">
    <property type="entry name" value="Acyl_CoA_acyltransferase"/>
</dbReference>
<dbReference type="GO" id="GO:0016747">
    <property type="term" value="F:acyltransferase activity, transferring groups other than amino-acyl groups"/>
    <property type="evidence" value="ECO:0007669"/>
    <property type="project" value="InterPro"/>
</dbReference>
<dbReference type="AlphaFoldDB" id="A0AB94IQQ5"/>
<evidence type="ECO:0000259" key="1">
    <source>
        <dbReference type="PROSITE" id="PS51186"/>
    </source>
</evidence>
<proteinExistence type="predicted"/>
<protein>
    <submittedName>
        <fullName evidence="2">Acetyltransferase</fullName>
    </submittedName>
</protein>
<dbReference type="Proteomes" id="UP000018877">
    <property type="component" value="Unassembled WGS sequence"/>
</dbReference>
<evidence type="ECO:0000313" key="3">
    <source>
        <dbReference type="Proteomes" id="UP000018877"/>
    </source>
</evidence>
<dbReference type="CDD" id="cd04301">
    <property type="entry name" value="NAT_SF"/>
    <property type="match status" value="1"/>
</dbReference>
<dbReference type="SUPFAM" id="SSF55729">
    <property type="entry name" value="Acyl-CoA N-acyltransferases (Nat)"/>
    <property type="match status" value="1"/>
</dbReference>
<reference evidence="2 3" key="1">
    <citation type="journal article" date="2014" name="Environ. Microbiol.">
        <title>The nitrate-ammonifying and nosZ-carrying bacterium Bacillus vireti is a potent source and sink for nitric and nitrous oxide under high nitrate conditions.</title>
        <authorList>
            <person name="Mania D."/>
            <person name="Heylen K."/>
            <person name="van Spanning R.J."/>
            <person name="Frostegard A."/>
        </authorList>
    </citation>
    <scope>NUCLEOTIDE SEQUENCE [LARGE SCALE GENOMIC DNA]</scope>
    <source>
        <strain evidence="2 3">LMG 21834</strain>
    </source>
</reference>
<name>A0AB94IQQ5_9BACI</name>
<gene>
    <name evidence="2" type="ORF">BAVI_07516</name>
</gene>